<sequence>MDSEFASLSLRIGDYEEADILPFEAVVDESLSTLNSTWWRPGRGVFMRELLRRRFLNQFFHRVDLKHVLDGSPWTFNNALLLLHHLRVGENPLEVPLFDAIFWVQAHNLPMGYCNDAAAGLLGNFMGKFLEYDSASFTRRWRNYVRMKVSVDIRKPLKRVKKVATKEGKELYVSFKYEKISTFCYLCGQLGHAE</sequence>
<protein>
    <recommendedName>
        <fullName evidence="4">DUF4283 domain-containing protein</fullName>
    </recommendedName>
</protein>
<evidence type="ECO:0000313" key="3">
    <source>
        <dbReference type="EMBL" id="OAY52247.1"/>
    </source>
</evidence>
<evidence type="ECO:0008006" key="4">
    <source>
        <dbReference type="Google" id="ProtNLM"/>
    </source>
</evidence>
<dbReference type="Pfam" id="PF14392">
    <property type="entry name" value="zf-CCHC_4"/>
    <property type="match status" value="1"/>
</dbReference>
<gene>
    <name evidence="3" type="ORF">MANES_04G068500</name>
</gene>
<dbReference type="InterPro" id="IPR040256">
    <property type="entry name" value="At4g02000-like"/>
</dbReference>
<reference evidence="3" key="1">
    <citation type="submission" date="2016-02" db="EMBL/GenBank/DDBJ databases">
        <title>WGS assembly of Manihot esculenta.</title>
        <authorList>
            <person name="Bredeson J.V."/>
            <person name="Prochnik S.E."/>
            <person name="Lyons J.B."/>
            <person name="Schmutz J."/>
            <person name="Grimwood J."/>
            <person name="Vrebalov J."/>
            <person name="Bart R.S."/>
            <person name="Amuge T."/>
            <person name="Ferguson M.E."/>
            <person name="Green R."/>
            <person name="Putnam N."/>
            <person name="Stites J."/>
            <person name="Rounsley S."/>
            <person name="Rokhsar D.S."/>
        </authorList>
    </citation>
    <scope>NUCLEOTIDE SEQUENCE [LARGE SCALE GENOMIC DNA]</scope>
    <source>
        <tissue evidence="3">Leaf</tissue>
    </source>
</reference>
<dbReference type="InterPro" id="IPR025836">
    <property type="entry name" value="Zn_knuckle_CX2CX4HX4C"/>
</dbReference>
<evidence type="ECO:0000259" key="1">
    <source>
        <dbReference type="Pfam" id="PF14111"/>
    </source>
</evidence>
<organism evidence="3">
    <name type="scientific">Manihot esculenta</name>
    <name type="common">Cassava</name>
    <name type="synonym">Jatropha manihot</name>
    <dbReference type="NCBI Taxonomy" id="3983"/>
    <lineage>
        <taxon>Eukaryota</taxon>
        <taxon>Viridiplantae</taxon>
        <taxon>Streptophyta</taxon>
        <taxon>Embryophyta</taxon>
        <taxon>Tracheophyta</taxon>
        <taxon>Spermatophyta</taxon>
        <taxon>Magnoliopsida</taxon>
        <taxon>eudicotyledons</taxon>
        <taxon>Gunneridae</taxon>
        <taxon>Pentapetalae</taxon>
        <taxon>rosids</taxon>
        <taxon>fabids</taxon>
        <taxon>Malpighiales</taxon>
        <taxon>Euphorbiaceae</taxon>
        <taxon>Crotonoideae</taxon>
        <taxon>Manihoteae</taxon>
        <taxon>Manihot</taxon>
    </lineage>
</organism>
<dbReference type="PANTHER" id="PTHR31286:SF153">
    <property type="entry name" value="DUF4283 DOMAIN PROTEIN"/>
    <property type="match status" value="1"/>
</dbReference>
<feature type="domain" description="Zinc knuckle CX2CX4HX4C" evidence="2">
    <location>
        <begin position="151"/>
        <end position="193"/>
    </location>
</feature>
<feature type="domain" description="DUF4283" evidence="1">
    <location>
        <begin position="37"/>
        <end position="91"/>
    </location>
</feature>
<dbReference type="EMBL" id="CM004390">
    <property type="protein sequence ID" value="OAY52247.1"/>
    <property type="molecule type" value="Genomic_DNA"/>
</dbReference>
<proteinExistence type="predicted"/>
<name>A0A2C9W2H5_MANES</name>
<dbReference type="InterPro" id="IPR025558">
    <property type="entry name" value="DUF4283"/>
</dbReference>
<dbReference type="AlphaFoldDB" id="A0A2C9W2H5"/>
<evidence type="ECO:0000259" key="2">
    <source>
        <dbReference type="Pfam" id="PF14392"/>
    </source>
</evidence>
<dbReference type="Pfam" id="PF14111">
    <property type="entry name" value="DUF4283"/>
    <property type="match status" value="1"/>
</dbReference>
<accession>A0A2C9W2H5</accession>
<dbReference type="PANTHER" id="PTHR31286">
    <property type="entry name" value="GLYCINE-RICH CELL WALL STRUCTURAL PROTEIN 1.8-LIKE"/>
    <property type="match status" value="1"/>
</dbReference>